<dbReference type="EMBL" id="JAUSVR010000001">
    <property type="protein sequence ID" value="MDQ0509305.1"/>
    <property type="molecule type" value="Genomic_DNA"/>
</dbReference>
<organism evidence="3 4">
    <name type="scientific">Ancylobacter amanitiformis</name>
    <dbReference type="NCBI Taxonomy" id="217069"/>
    <lineage>
        <taxon>Bacteria</taxon>
        <taxon>Pseudomonadati</taxon>
        <taxon>Pseudomonadota</taxon>
        <taxon>Alphaproteobacteria</taxon>
        <taxon>Hyphomicrobiales</taxon>
        <taxon>Xanthobacteraceae</taxon>
        <taxon>Ancylobacter</taxon>
    </lineage>
</organism>
<name>A0ABU0LKS6_9HYPH</name>
<dbReference type="SUPFAM" id="SSF53448">
    <property type="entry name" value="Nucleotide-diphospho-sugar transferases"/>
    <property type="match status" value="1"/>
</dbReference>
<proteinExistence type="predicted"/>
<dbReference type="Pfam" id="PF12804">
    <property type="entry name" value="NTP_transf_3"/>
    <property type="match status" value="1"/>
</dbReference>
<dbReference type="Proteomes" id="UP001235094">
    <property type="component" value="Unassembled WGS sequence"/>
</dbReference>
<dbReference type="PANTHER" id="PTHR43777">
    <property type="entry name" value="MOLYBDENUM COFACTOR CYTIDYLYLTRANSFERASE"/>
    <property type="match status" value="1"/>
</dbReference>
<dbReference type="SMART" id="SM00852">
    <property type="entry name" value="MoCF_biosynth"/>
    <property type="match status" value="1"/>
</dbReference>
<protein>
    <submittedName>
        <fullName evidence="3">Molybdenum cofactor cytidylyltransferase</fullName>
        <ecNumber evidence="3">2.7.7.76</ecNumber>
    </submittedName>
</protein>
<evidence type="ECO:0000313" key="4">
    <source>
        <dbReference type="Proteomes" id="UP001235094"/>
    </source>
</evidence>
<comment type="caution">
    <text evidence="3">The sequence shown here is derived from an EMBL/GenBank/DDBJ whole genome shotgun (WGS) entry which is preliminary data.</text>
</comment>
<dbReference type="SUPFAM" id="SSF53218">
    <property type="entry name" value="Molybdenum cofactor biosynthesis proteins"/>
    <property type="match status" value="1"/>
</dbReference>
<sequence length="559" mass="56984">MKFGTIPLLEAQGAVAVHSLRLPGVDLRKGMVLDAARIARLAQAGVTEIVAARLEPGDVGEDAAAAAVAAAIAGPLARADAPFTGRVNLRAQAAGVLLVDRAGVDALNQISEAVTLATLPAFRPVALGEMVATVKIIPFAVPGEAMAAVGRLCRPMVEVAPYRLRRVAVISTLLPGLAEKVIAKTLRVTEARLAPTGATLTGEWRVPHAQGALAAALDAAVAGGAELVLVFGASAIADRRDVIPAAIEATGGVIAHLGMPVDPGNLLLVGRVGGVPVLGAPGCARSPRENGFDWVLHRLLAGLAVSRADITAMGVGGLLMEIPTRPQPREIAPAPTPAAAPGPRAAIVLAAGRGTRMPHAHKLSAPLDGEPLVRRAVQAALGSAARPVIVVTGHEAEKVRAALEGLDVVFAHNPDFADGLSTSLRIGLAALPEETEAAVVMLGDMPSVGSALVDALIRAIDPSAGQLIAVPVAAGRRGNPVAWARPLFGELMALTGDVGARHLIATHADAVVELPVEGEGAFLDIDTREELEALEIHAIAARADVDATAALEAMKAEDA</sequence>
<dbReference type="InterPro" id="IPR001453">
    <property type="entry name" value="MoaB/Mog_dom"/>
</dbReference>
<dbReference type="InterPro" id="IPR036425">
    <property type="entry name" value="MoaB/Mog-like_dom_sf"/>
</dbReference>
<keyword evidence="4" id="KW-1185">Reference proteome</keyword>
<keyword evidence="1" id="KW-0460">Magnesium</keyword>
<gene>
    <name evidence="3" type="ORF">QOZ99_000182</name>
</gene>
<dbReference type="PANTHER" id="PTHR43777:SF1">
    <property type="entry name" value="MOLYBDENUM COFACTOR CYTIDYLYLTRANSFERASE"/>
    <property type="match status" value="1"/>
</dbReference>
<feature type="domain" description="MoaB/Mog" evidence="2">
    <location>
        <begin position="168"/>
        <end position="301"/>
    </location>
</feature>
<dbReference type="CDD" id="cd04182">
    <property type="entry name" value="GT_2_like_f"/>
    <property type="match status" value="1"/>
</dbReference>
<keyword evidence="3" id="KW-0808">Transferase</keyword>
<evidence type="ECO:0000313" key="3">
    <source>
        <dbReference type="EMBL" id="MDQ0509305.1"/>
    </source>
</evidence>
<dbReference type="Gene3D" id="3.90.550.10">
    <property type="entry name" value="Spore Coat Polysaccharide Biosynthesis Protein SpsA, Chain A"/>
    <property type="match status" value="1"/>
</dbReference>
<dbReference type="InterPro" id="IPR025877">
    <property type="entry name" value="MobA-like_NTP_Trfase"/>
</dbReference>
<dbReference type="InterPro" id="IPR029044">
    <property type="entry name" value="Nucleotide-diphossugar_trans"/>
</dbReference>
<dbReference type="GO" id="GO:0061602">
    <property type="term" value="F:molybdenum cofactor cytidylyltransferase activity"/>
    <property type="evidence" value="ECO:0007669"/>
    <property type="project" value="UniProtKB-EC"/>
</dbReference>
<dbReference type="InterPro" id="IPR012184">
    <property type="entry name" value="Bifunc_Mopterin-bd"/>
</dbReference>
<dbReference type="CDD" id="cd03522">
    <property type="entry name" value="MoeA_like"/>
    <property type="match status" value="1"/>
</dbReference>
<accession>A0ABU0LKS6</accession>
<reference evidence="3 4" key="1">
    <citation type="submission" date="2023-07" db="EMBL/GenBank/DDBJ databases">
        <title>Genomic Encyclopedia of Type Strains, Phase IV (KMG-IV): sequencing the most valuable type-strain genomes for metagenomic binning, comparative biology and taxonomic classification.</title>
        <authorList>
            <person name="Goeker M."/>
        </authorList>
    </citation>
    <scope>NUCLEOTIDE SEQUENCE [LARGE SCALE GENOMIC DNA]</scope>
    <source>
        <strain evidence="3 4">DSM 15561</strain>
    </source>
</reference>
<keyword evidence="3" id="KW-0548">Nucleotidyltransferase</keyword>
<dbReference type="Gene3D" id="3.40.980.10">
    <property type="entry name" value="MoaB/Mog-like domain"/>
    <property type="match status" value="1"/>
</dbReference>
<evidence type="ECO:0000256" key="1">
    <source>
        <dbReference type="ARBA" id="ARBA00022842"/>
    </source>
</evidence>
<evidence type="ECO:0000259" key="2">
    <source>
        <dbReference type="SMART" id="SM00852"/>
    </source>
</evidence>
<dbReference type="RefSeq" id="WP_306887996.1">
    <property type="nucleotide sequence ID" value="NZ_JAUSVR010000001.1"/>
</dbReference>
<dbReference type="PIRSF" id="PIRSF036626">
    <property type="entry name" value="MPTBd_MobAlike"/>
    <property type="match status" value="1"/>
</dbReference>
<dbReference type="EC" id="2.7.7.76" evidence="3"/>